<reference evidence="1 2" key="1">
    <citation type="submission" date="2023-08" db="EMBL/GenBank/DDBJ databases">
        <title>Achromobacter seleniivolatilans sp. nov., isolated from seleniferous soil.</title>
        <authorList>
            <person name="Zhang S."/>
            <person name="Li K."/>
            <person name="Peng J."/>
            <person name="Zhao Q."/>
            <person name="Wang H."/>
            <person name="Guo Y."/>
        </authorList>
    </citation>
    <scope>NUCLEOTIDE SEQUENCE [LARGE SCALE GENOMIC DNA]</scope>
    <source>
        <strain evidence="1 2">R39</strain>
        <plasmid evidence="1 2">unnamed</plasmid>
    </source>
</reference>
<name>A0ABY9MAP2_9BURK</name>
<keyword evidence="1" id="KW-0614">Plasmid</keyword>
<protein>
    <submittedName>
        <fullName evidence="1">Uncharacterized protein</fullName>
    </submittedName>
</protein>
<sequence length="218" mass="23820">MKDLFLSIRRGPSAVAAMRRPKASNPEASASSTGPLTVRCESCGIAVPTALAISADAESKKHQCELCASYSTAGEKDSSNRGRDMATQSLVAVVPEICATDMNLLHWALAVALEDPSERERAMQVSQRLQARMYDAKHGYGSMRAPAYREAMGFLSDGEYAMRDVTELRLVFSPALMQKLQAEVGQSHGEFMNCDRWTELTQSTRRLMVDGPGDAEPK</sequence>
<evidence type="ECO:0000313" key="2">
    <source>
        <dbReference type="Proteomes" id="UP001234798"/>
    </source>
</evidence>
<accession>A0ABY9MAP2</accession>
<dbReference type="EMBL" id="CP132977">
    <property type="protein sequence ID" value="WMD23920.1"/>
    <property type="molecule type" value="Genomic_DNA"/>
</dbReference>
<evidence type="ECO:0000313" key="1">
    <source>
        <dbReference type="EMBL" id="WMD23920.1"/>
    </source>
</evidence>
<proteinExistence type="predicted"/>
<dbReference type="RefSeq" id="WP_306951833.1">
    <property type="nucleotide sequence ID" value="NZ_CP132977.1"/>
</dbReference>
<gene>
    <name evidence="1" type="ORF">RAS12_30270</name>
</gene>
<geneLocation type="plasmid" evidence="1 2">
    <name>unnamed</name>
</geneLocation>
<dbReference type="Proteomes" id="UP001234798">
    <property type="component" value="Plasmid unnamed"/>
</dbReference>
<organism evidence="1 2">
    <name type="scientific">Achromobacter seleniivolatilans</name>
    <dbReference type="NCBI Taxonomy" id="3047478"/>
    <lineage>
        <taxon>Bacteria</taxon>
        <taxon>Pseudomonadati</taxon>
        <taxon>Pseudomonadota</taxon>
        <taxon>Betaproteobacteria</taxon>
        <taxon>Burkholderiales</taxon>
        <taxon>Alcaligenaceae</taxon>
        <taxon>Achromobacter</taxon>
    </lineage>
</organism>
<keyword evidence="2" id="KW-1185">Reference proteome</keyword>